<feature type="compositionally biased region" description="Basic residues" evidence="4">
    <location>
        <begin position="970"/>
        <end position="988"/>
    </location>
</feature>
<accession>A0A4R8PVG5</accession>
<dbReference type="InterPro" id="IPR052416">
    <property type="entry name" value="GTF3C_component"/>
</dbReference>
<name>A0A4R8PVG5_9PEZI</name>
<dbReference type="Gene3D" id="3.30.710.10">
    <property type="entry name" value="Potassium Channel Kv1.1, Chain A"/>
    <property type="match status" value="1"/>
</dbReference>
<organism evidence="6 7">
    <name type="scientific">Colletotrichum spinosum</name>
    <dbReference type="NCBI Taxonomy" id="1347390"/>
    <lineage>
        <taxon>Eukaryota</taxon>
        <taxon>Fungi</taxon>
        <taxon>Dikarya</taxon>
        <taxon>Ascomycota</taxon>
        <taxon>Pezizomycotina</taxon>
        <taxon>Sordariomycetes</taxon>
        <taxon>Hypocreomycetidae</taxon>
        <taxon>Glomerellales</taxon>
        <taxon>Glomerellaceae</taxon>
        <taxon>Colletotrichum</taxon>
        <taxon>Colletotrichum orbiculare species complex</taxon>
    </lineage>
</organism>
<dbReference type="GO" id="GO:0005634">
    <property type="term" value="C:nucleus"/>
    <property type="evidence" value="ECO:0007669"/>
    <property type="project" value="UniProtKB-SubCell"/>
</dbReference>
<keyword evidence="2" id="KW-0804">Transcription</keyword>
<dbReference type="PROSITE" id="PS50097">
    <property type="entry name" value="BTB"/>
    <property type="match status" value="1"/>
</dbReference>
<dbReference type="AlphaFoldDB" id="A0A4R8PVG5"/>
<evidence type="ECO:0000259" key="5">
    <source>
        <dbReference type="PROSITE" id="PS50097"/>
    </source>
</evidence>
<dbReference type="Gene3D" id="2.130.10.10">
    <property type="entry name" value="YVTN repeat-like/Quinoprotein amine dehydrogenase"/>
    <property type="match status" value="1"/>
</dbReference>
<dbReference type="EMBL" id="QAPG01000172">
    <property type="protein sequence ID" value="TDZ29831.1"/>
    <property type="molecule type" value="Genomic_DNA"/>
</dbReference>
<dbReference type="CDD" id="cd18186">
    <property type="entry name" value="BTB_POZ_ZBTB_KLHL-like"/>
    <property type="match status" value="1"/>
</dbReference>
<dbReference type="GO" id="GO:0006383">
    <property type="term" value="P:transcription by RNA polymerase III"/>
    <property type="evidence" value="ECO:0007669"/>
    <property type="project" value="TreeGrafter"/>
</dbReference>
<evidence type="ECO:0000256" key="1">
    <source>
        <dbReference type="ARBA" id="ARBA00004123"/>
    </source>
</evidence>
<reference evidence="6 7" key="1">
    <citation type="submission" date="2018-11" db="EMBL/GenBank/DDBJ databases">
        <title>Genome sequence and assembly of Colletotrichum spinosum.</title>
        <authorList>
            <person name="Gan P."/>
            <person name="Shirasu K."/>
        </authorList>
    </citation>
    <scope>NUCLEOTIDE SEQUENCE [LARGE SCALE GENOMIC DNA]</scope>
    <source>
        <strain evidence="6 7">CBS 515.97</strain>
    </source>
</reference>
<comment type="caution">
    <text evidence="6">The sequence shown here is derived from an EMBL/GenBank/DDBJ whole genome shotgun (WGS) entry which is preliminary data.</text>
</comment>
<sequence>MSIISSSPQSVSLHELMLDLEPEAPSEVLQTTPVAPNGEVLLLVGPNAHEIRVHALILCNSSPVFSSMLRSTQHSYSETTSVSSATPSTPARVILPEDDAFALDTICRITHNRAIPQEIKTMTPSQILRVAVAADKYDCAPALALAVEYWLGEEKLEGLRNAARDGCIGSGRCDLLMAAYWFKHERVFEEVTEFLITNAAGGYGGLGEEEEGLGWRLALALETRRNSLRLSLYTELMGVMHEPFFDYVRTRPLLWWLQPDRVQDARNMAVSKALRSIDREMFSTEMGRISICEAVSRAAEVPDIAYIRISSLSKVYDKGEPVSQKGRKPWYKKAMRDATRQRNKTRKIAIIDYGSDGEPPEPHDDSDDENFEAPPPDPEDDEDEPMDDVGGGGGDDDFEADDPSLLAIGGPSRGGDDEDDEQPAYTSSAGLRKQPVDVCALDKYHADGRPTRHYTGALKRGQRIQVLEFFYGPEQEAVNVASWLLSRWAEHGVLPSKVPEDAGPVPSPWIDEYFEEQQGQKAKAWFERLKGAGEAEEEMTEEEAEEYRLNPGGYLGTIIGPYPGQMECIIAPYEGFVLSHSGLPLDKDSDENVAGWMFDVGGIVIGMDWAPRREQKQVLALAVIPHSDQVLQPETTYDEKKGTMQLWVLEGREDEVGIPYPKNQQARLARTVCVDWGRVRRLKWCPTPYREEGSLGLLAMLTGDGEVHVVSIKEVADDEQDGFTKLSTSIVSLGLDKETNITATCFAWVDMNRIVLGHSDGSLTLWSISPRVLIARQEVHSTYVIHIDTAYPSDPYLVASTPVAGYTTLVDFSDPDAERSSFPCFTISPQPNLLQWNDHLRGFFTAVPSANPLNASIGFIHSRWYAAQVRKVMDGDRLPTSLAVGHHHPFALVGYLDGTLWSANPANRIFASKHHFGHKMKLFEHQYIPRERIPEPEEGCRGLVRIVQGFRPVPNVPPKVDGRTKAVQGSKKKDKKGKKSKAKTKGKKSKDDAEDDDADVQGGQEETENHFADPKRAVLSEALTRVTTMAWNPNEEYSCWAAVAMASGLVRVLDLGLGRMNP</sequence>
<dbReference type="SUPFAM" id="SSF50978">
    <property type="entry name" value="WD40 repeat-like"/>
    <property type="match status" value="1"/>
</dbReference>
<dbReference type="InterPro" id="IPR015943">
    <property type="entry name" value="WD40/YVTN_repeat-like_dom_sf"/>
</dbReference>
<feature type="compositionally biased region" description="Acidic residues" evidence="4">
    <location>
        <begin position="364"/>
        <end position="387"/>
    </location>
</feature>
<feature type="domain" description="BTB" evidence="5">
    <location>
        <begin position="38"/>
        <end position="119"/>
    </location>
</feature>
<evidence type="ECO:0000313" key="6">
    <source>
        <dbReference type="EMBL" id="TDZ29831.1"/>
    </source>
</evidence>
<dbReference type="InterPro" id="IPR036322">
    <property type="entry name" value="WD40_repeat_dom_sf"/>
</dbReference>
<keyword evidence="7" id="KW-1185">Reference proteome</keyword>
<keyword evidence="3" id="KW-0539">Nucleus</keyword>
<dbReference type="PANTHER" id="PTHR15052:SF2">
    <property type="entry name" value="GENERAL TRANSCRIPTION FACTOR 3C POLYPEPTIDE 2"/>
    <property type="match status" value="1"/>
</dbReference>
<dbReference type="GO" id="GO:0000127">
    <property type="term" value="C:transcription factor TFIIIC complex"/>
    <property type="evidence" value="ECO:0007669"/>
    <property type="project" value="TreeGrafter"/>
</dbReference>
<dbReference type="InterPro" id="IPR011333">
    <property type="entry name" value="SKP1/BTB/POZ_sf"/>
</dbReference>
<feature type="region of interest" description="Disordered" evidence="4">
    <location>
        <begin position="954"/>
        <end position="1015"/>
    </location>
</feature>
<evidence type="ECO:0000256" key="3">
    <source>
        <dbReference type="ARBA" id="ARBA00023242"/>
    </source>
</evidence>
<protein>
    <submittedName>
        <fullName evidence="6">Transcription factor tau subunit sfc6</fullName>
    </submittedName>
</protein>
<evidence type="ECO:0000313" key="7">
    <source>
        <dbReference type="Proteomes" id="UP000295083"/>
    </source>
</evidence>
<dbReference type="InterPro" id="IPR000210">
    <property type="entry name" value="BTB/POZ_dom"/>
</dbReference>
<dbReference type="PANTHER" id="PTHR15052">
    <property type="entry name" value="RNA POLYMERASE III TRANSCRIPTION INITIATION FACTOR COMPLEX SUBUNIT"/>
    <property type="match status" value="1"/>
</dbReference>
<evidence type="ECO:0000256" key="4">
    <source>
        <dbReference type="SAM" id="MobiDB-lite"/>
    </source>
</evidence>
<proteinExistence type="predicted"/>
<comment type="subcellular location">
    <subcellularLocation>
        <location evidence="1">Nucleus</location>
    </subcellularLocation>
</comment>
<evidence type="ECO:0000256" key="2">
    <source>
        <dbReference type="ARBA" id="ARBA00023163"/>
    </source>
</evidence>
<gene>
    <name evidence="6" type="primary">sfc6</name>
    <name evidence="6" type="ORF">C8035_v003976</name>
</gene>
<feature type="region of interest" description="Disordered" evidence="4">
    <location>
        <begin position="318"/>
        <end position="431"/>
    </location>
</feature>
<dbReference type="Proteomes" id="UP000295083">
    <property type="component" value="Unassembled WGS sequence"/>
</dbReference>